<dbReference type="KEGG" id="sjv:SJAV_01330"/>
<dbReference type="InterPro" id="IPR051396">
    <property type="entry name" value="Bact_Antivir_Def_Nuclease"/>
</dbReference>
<dbReference type="Gene3D" id="3.40.50.300">
    <property type="entry name" value="P-loop containing nucleotide triphosphate hydrolases"/>
    <property type="match status" value="1"/>
</dbReference>
<protein>
    <recommendedName>
        <fullName evidence="4">ATPase AAA-type core domain-containing protein</fullName>
    </recommendedName>
</protein>
<dbReference type="InterPro" id="IPR041685">
    <property type="entry name" value="AAA_GajA/Old/RecF-like"/>
</dbReference>
<feature type="domain" description="ATPase AAA-type core" evidence="2">
    <location>
        <begin position="169"/>
        <end position="257"/>
    </location>
</feature>
<evidence type="ECO:0008006" key="4">
    <source>
        <dbReference type="Google" id="ProtNLM"/>
    </source>
</evidence>
<dbReference type="RefSeq" id="WP_369610435.1">
    <property type="nucleotide sequence ID" value="NZ_AP031322.1"/>
</dbReference>
<organism evidence="3">
    <name type="scientific">Sulfurisphaera javensis</name>
    <dbReference type="NCBI Taxonomy" id="2049879"/>
    <lineage>
        <taxon>Archaea</taxon>
        <taxon>Thermoproteota</taxon>
        <taxon>Thermoprotei</taxon>
        <taxon>Sulfolobales</taxon>
        <taxon>Sulfolobaceae</taxon>
        <taxon>Sulfurisphaera</taxon>
    </lineage>
</organism>
<evidence type="ECO:0000259" key="1">
    <source>
        <dbReference type="Pfam" id="PF13175"/>
    </source>
</evidence>
<feature type="domain" description="Endonuclease GajA/Old nuclease/RecF-like AAA" evidence="1">
    <location>
        <begin position="1"/>
        <end position="156"/>
    </location>
</feature>
<dbReference type="PANTHER" id="PTHR43581">
    <property type="entry name" value="ATP/GTP PHOSPHATASE"/>
    <property type="match status" value="1"/>
</dbReference>
<dbReference type="GeneID" id="92353065"/>
<accession>A0AAT9GMS1</accession>
<name>A0AAT9GMS1_9CREN</name>
<dbReference type="PANTHER" id="PTHR43581:SF4">
    <property type="entry name" value="ATP_GTP PHOSPHATASE"/>
    <property type="match status" value="1"/>
</dbReference>
<dbReference type="GO" id="GO:0016887">
    <property type="term" value="F:ATP hydrolysis activity"/>
    <property type="evidence" value="ECO:0007669"/>
    <property type="project" value="InterPro"/>
</dbReference>
<dbReference type="GO" id="GO:0005524">
    <property type="term" value="F:ATP binding"/>
    <property type="evidence" value="ECO:0007669"/>
    <property type="project" value="InterPro"/>
</dbReference>
<dbReference type="AlphaFoldDB" id="A0AAT9GMS1"/>
<dbReference type="InterPro" id="IPR003959">
    <property type="entry name" value="ATPase_AAA_core"/>
</dbReference>
<dbReference type="SUPFAM" id="SSF52540">
    <property type="entry name" value="P-loop containing nucleoside triphosphate hydrolases"/>
    <property type="match status" value="1"/>
</dbReference>
<proteinExistence type="predicted"/>
<evidence type="ECO:0000313" key="3">
    <source>
        <dbReference type="EMBL" id="BFH72189.1"/>
    </source>
</evidence>
<dbReference type="Pfam" id="PF13175">
    <property type="entry name" value="AAA_15"/>
    <property type="match status" value="1"/>
</dbReference>
<dbReference type="InterPro" id="IPR027417">
    <property type="entry name" value="P-loop_NTPase"/>
</dbReference>
<gene>
    <name evidence="3" type="ORF">SJAV_01330</name>
</gene>
<reference evidence="3" key="1">
    <citation type="submission" date="2024-03" db="EMBL/GenBank/DDBJ databases">
        <title>Complete genome sequence of Sulfurisphaera javensis strain KD-1.</title>
        <authorList>
            <person name="Sakai H."/>
            <person name="Nur N."/>
            <person name="Suwanto A."/>
            <person name="Kurosawa N."/>
        </authorList>
    </citation>
    <scope>NUCLEOTIDE SEQUENCE</scope>
    <source>
        <strain evidence="3">KD-1</strain>
    </source>
</reference>
<dbReference type="Pfam" id="PF13304">
    <property type="entry name" value="AAA_21"/>
    <property type="match status" value="1"/>
</dbReference>
<evidence type="ECO:0000259" key="2">
    <source>
        <dbReference type="Pfam" id="PF13304"/>
    </source>
</evidence>
<sequence length="302" mass="34689">MIHSIKIDGFRGLKFEDNDVRRVNLIIGENNTGKTSFLEAIFFSTLLLSNKITFSEANSQLLYMLSSRGESLSAFSTINDSTITVNDDKIIIKRKDPFRMSVYLNDVDESKLIAKIEVEKVPISWGKLTGFLQIPSLVQRNTIKELDYFPVYISVHFDSYDNPERIISYSKKRGGKSEFEILKDDYDQFYQLLPVYSIGRGFLKKELIKASLSYANILLVDEIEDSLHPNYVKEVLKNIVDAKNVQSFITTHSNEVVKMLAKLTQEENELAIYYFSPKKAYRKYSLSELANFDSPLSWAGYV</sequence>
<dbReference type="EMBL" id="AP031322">
    <property type="protein sequence ID" value="BFH72189.1"/>
    <property type="molecule type" value="Genomic_DNA"/>
</dbReference>